<name>A0ABP9F4H0_9GAMM</name>
<reference evidence="6" key="1">
    <citation type="journal article" date="2019" name="Int. J. Syst. Evol. Microbiol.">
        <title>The Global Catalogue of Microorganisms (GCM) 10K type strain sequencing project: providing services to taxonomists for standard genome sequencing and annotation.</title>
        <authorList>
            <consortium name="The Broad Institute Genomics Platform"/>
            <consortium name="The Broad Institute Genome Sequencing Center for Infectious Disease"/>
            <person name="Wu L."/>
            <person name="Ma J."/>
        </authorList>
    </citation>
    <scope>NUCLEOTIDE SEQUENCE [LARGE SCALE GENOMIC DNA]</scope>
    <source>
        <strain evidence="6">JCM 18401</strain>
    </source>
</reference>
<keyword evidence="6" id="KW-1185">Reference proteome</keyword>
<dbReference type="InterPro" id="IPR008183">
    <property type="entry name" value="Aldose_1/G6P_1-epimerase"/>
</dbReference>
<proteinExistence type="inferred from homology"/>
<dbReference type="InterPro" id="IPR014718">
    <property type="entry name" value="GH-type_carb-bd"/>
</dbReference>
<dbReference type="PIRSF" id="PIRSF016020">
    <property type="entry name" value="PHexose_mutarotase"/>
    <property type="match status" value="1"/>
</dbReference>
<dbReference type="InterPro" id="IPR025532">
    <property type="entry name" value="G6P_1-epimerase"/>
</dbReference>
<organism evidence="5 6">
    <name type="scientific">Ferrimonas pelagia</name>
    <dbReference type="NCBI Taxonomy" id="1177826"/>
    <lineage>
        <taxon>Bacteria</taxon>
        <taxon>Pseudomonadati</taxon>
        <taxon>Pseudomonadota</taxon>
        <taxon>Gammaproteobacteria</taxon>
        <taxon>Alteromonadales</taxon>
        <taxon>Ferrimonadaceae</taxon>
        <taxon>Ferrimonas</taxon>
    </lineage>
</organism>
<dbReference type="PANTHER" id="PTHR11122:SF13">
    <property type="entry name" value="GLUCOSE-6-PHOSPHATE 1-EPIMERASE"/>
    <property type="match status" value="1"/>
</dbReference>
<comment type="similarity">
    <text evidence="2">Belongs to the glucose-6-phosphate 1-epimerase family.</text>
</comment>
<comment type="catalytic activity">
    <reaction evidence="1">
        <text>alpha-D-glucose 6-phosphate = beta-D-glucose 6-phosphate</text>
        <dbReference type="Rhea" id="RHEA:16249"/>
        <dbReference type="ChEBI" id="CHEBI:58225"/>
        <dbReference type="ChEBI" id="CHEBI:58247"/>
        <dbReference type="EC" id="5.1.3.15"/>
    </reaction>
</comment>
<evidence type="ECO:0000256" key="4">
    <source>
        <dbReference type="ARBA" id="ARBA00023235"/>
    </source>
</evidence>
<evidence type="ECO:0000313" key="6">
    <source>
        <dbReference type="Proteomes" id="UP001499988"/>
    </source>
</evidence>
<comment type="caution">
    <text evidence="5">The sequence shown here is derived from an EMBL/GenBank/DDBJ whole genome shotgun (WGS) entry which is preliminary data.</text>
</comment>
<protein>
    <recommendedName>
        <fullName evidence="3">glucose-6-phosphate 1-epimerase</fullName>
        <ecNumber evidence="3">5.1.3.15</ecNumber>
    </recommendedName>
</protein>
<dbReference type="Pfam" id="PF01263">
    <property type="entry name" value="Aldose_epim"/>
    <property type="match status" value="1"/>
</dbReference>
<evidence type="ECO:0000256" key="2">
    <source>
        <dbReference type="ARBA" id="ARBA00005866"/>
    </source>
</evidence>
<dbReference type="EMBL" id="BAABJZ010000089">
    <property type="protein sequence ID" value="GAA4892684.1"/>
    <property type="molecule type" value="Genomic_DNA"/>
</dbReference>
<gene>
    <name evidence="5" type="ORF">GCM10023333_27420</name>
</gene>
<keyword evidence="4" id="KW-0413">Isomerase</keyword>
<evidence type="ECO:0000313" key="5">
    <source>
        <dbReference type="EMBL" id="GAA4892684.1"/>
    </source>
</evidence>
<dbReference type="PANTHER" id="PTHR11122">
    <property type="entry name" value="APOSPORY-ASSOCIATED PROTEIN C-RELATED"/>
    <property type="match status" value="1"/>
</dbReference>
<sequence length="260" mass="29097">MNPIEVIELEHGLHQLRVSRFGAHLLSWHYQGKQQLWLSELADLSGTKPIRGGVPLCFPWFGDLQPGPSHGFARTSLWQLHEQGSDKLIFRLTESDATLALWPHRFEALLCIELEQHSLSLSLTVRNTDQHPWSFSGALHSYFAVDDVNQCQLPAIQGRYHHDKLSGQRLQFDTARVPVPVDSVVPDLHEMTFDAFTLRHHGADATVVWNPGLAVAAKMADVDPASSHRFLCLEAAIAMTPIRLAPGQTHELRQCIDMGA</sequence>
<dbReference type="Proteomes" id="UP001499988">
    <property type="component" value="Unassembled WGS sequence"/>
</dbReference>
<evidence type="ECO:0000256" key="3">
    <source>
        <dbReference type="ARBA" id="ARBA00012083"/>
    </source>
</evidence>
<evidence type="ECO:0000256" key="1">
    <source>
        <dbReference type="ARBA" id="ARBA00001096"/>
    </source>
</evidence>
<dbReference type="RefSeq" id="WP_345335985.1">
    <property type="nucleotide sequence ID" value="NZ_BAABJZ010000089.1"/>
</dbReference>
<accession>A0ABP9F4H0</accession>
<dbReference type="EC" id="5.1.3.15" evidence="3"/>
<dbReference type="Gene3D" id="2.70.98.10">
    <property type="match status" value="1"/>
</dbReference>
<dbReference type="SUPFAM" id="SSF74650">
    <property type="entry name" value="Galactose mutarotase-like"/>
    <property type="match status" value="1"/>
</dbReference>
<dbReference type="CDD" id="cd09020">
    <property type="entry name" value="D-hex-6-P-epi_like"/>
    <property type="match status" value="1"/>
</dbReference>
<dbReference type="InterPro" id="IPR011013">
    <property type="entry name" value="Gal_mutarotase_sf_dom"/>
</dbReference>